<dbReference type="RefSeq" id="WP_277730579.1">
    <property type="nucleotide sequence ID" value="NZ_CP120733.1"/>
</dbReference>
<dbReference type="EMBL" id="CP120733">
    <property type="protein sequence ID" value="WFD08671.1"/>
    <property type="molecule type" value="Genomic_DNA"/>
</dbReference>
<feature type="transmembrane region" description="Helical" evidence="1">
    <location>
        <begin position="40"/>
        <end position="63"/>
    </location>
</feature>
<protein>
    <submittedName>
        <fullName evidence="2">TraX family protein</fullName>
    </submittedName>
</protein>
<accession>A0ABY8E744</accession>
<feature type="transmembrane region" description="Helical" evidence="1">
    <location>
        <begin position="213"/>
        <end position="233"/>
    </location>
</feature>
<reference evidence="2 3" key="1">
    <citation type="submission" date="2023-03" db="EMBL/GenBank/DDBJ databases">
        <title>Complete genome sequence of Tepidibacter sp. SWIR-1, isolated from a deep-sea hydrothermal vent.</title>
        <authorList>
            <person name="Li X."/>
        </authorList>
    </citation>
    <scope>NUCLEOTIDE SEQUENCE [LARGE SCALE GENOMIC DNA]</scope>
    <source>
        <strain evidence="2 3">SWIR-1</strain>
    </source>
</reference>
<feature type="transmembrane region" description="Helical" evidence="1">
    <location>
        <begin position="131"/>
        <end position="154"/>
    </location>
</feature>
<evidence type="ECO:0000313" key="3">
    <source>
        <dbReference type="Proteomes" id="UP001222800"/>
    </source>
</evidence>
<proteinExistence type="predicted"/>
<feature type="transmembrane region" description="Helical" evidence="1">
    <location>
        <begin position="12"/>
        <end position="28"/>
    </location>
</feature>
<dbReference type="InterPro" id="IPR008875">
    <property type="entry name" value="TraX"/>
</dbReference>
<feature type="transmembrane region" description="Helical" evidence="1">
    <location>
        <begin position="100"/>
        <end position="119"/>
    </location>
</feature>
<keyword evidence="1" id="KW-0472">Membrane</keyword>
<feature type="transmembrane region" description="Helical" evidence="1">
    <location>
        <begin position="183"/>
        <end position="201"/>
    </location>
</feature>
<gene>
    <name evidence="2" type="ORF">P4S50_09680</name>
</gene>
<sequence>MFKVEERRIASNLDTNFLKIIAIIAMTFDHTGKILFPDVLYFQIIGRIAFPIFAYCIVVGCLYTHDIKKYILRLFIFALISQPIYALANHPTWNGFVENIFIWNIFFTLIIGLSVVYGLKDRKWWISVLGLLVVGLFNFDYGIDGVILMIVFFLCRNNPIISATIIGVLLSIPFFLGNDLMILGVSIGKQGFAILSLPFIYINTNLNPRVNKYVFYAFYPVHLLVLYFIQIFIY</sequence>
<keyword evidence="3" id="KW-1185">Reference proteome</keyword>
<name>A0ABY8E744_9FIRM</name>
<dbReference type="Proteomes" id="UP001222800">
    <property type="component" value="Chromosome"/>
</dbReference>
<keyword evidence="1" id="KW-1133">Transmembrane helix</keyword>
<evidence type="ECO:0000256" key="1">
    <source>
        <dbReference type="SAM" id="Phobius"/>
    </source>
</evidence>
<evidence type="ECO:0000313" key="2">
    <source>
        <dbReference type="EMBL" id="WFD08671.1"/>
    </source>
</evidence>
<dbReference type="Pfam" id="PF05857">
    <property type="entry name" value="TraX"/>
    <property type="match status" value="1"/>
</dbReference>
<feature type="transmembrane region" description="Helical" evidence="1">
    <location>
        <begin position="70"/>
        <end position="88"/>
    </location>
</feature>
<keyword evidence="1" id="KW-0812">Transmembrane</keyword>
<organism evidence="2 3">
    <name type="scientific">Tepidibacter hydrothermalis</name>
    <dbReference type="NCBI Taxonomy" id="3036126"/>
    <lineage>
        <taxon>Bacteria</taxon>
        <taxon>Bacillati</taxon>
        <taxon>Bacillota</taxon>
        <taxon>Clostridia</taxon>
        <taxon>Peptostreptococcales</taxon>
        <taxon>Peptostreptococcaceae</taxon>
        <taxon>Tepidibacter</taxon>
    </lineage>
</organism>